<comment type="caution">
    <text evidence="3">The sequence shown here is derived from an EMBL/GenBank/DDBJ whole genome shotgun (WGS) entry which is preliminary data.</text>
</comment>
<dbReference type="PANTHER" id="PTHR46118">
    <property type="entry name" value="PROTEIN ABHD11"/>
    <property type="match status" value="1"/>
</dbReference>
<dbReference type="GO" id="GO:0016787">
    <property type="term" value="F:hydrolase activity"/>
    <property type="evidence" value="ECO:0007669"/>
    <property type="project" value="UniProtKB-KW"/>
</dbReference>
<gene>
    <name evidence="3" type="ORF">PES01_25490</name>
</gene>
<keyword evidence="1" id="KW-0378">Hydrolase</keyword>
<evidence type="ECO:0000313" key="3">
    <source>
        <dbReference type="EMBL" id="GEK55704.1"/>
    </source>
</evidence>
<reference evidence="3 4" key="1">
    <citation type="submission" date="2019-07" db="EMBL/GenBank/DDBJ databases">
        <title>Whole genome shotgun sequence of Pseudoalteromonas espejiana NBRC 102222.</title>
        <authorList>
            <person name="Hosoyama A."/>
            <person name="Uohara A."/>
            <person name="Ohji S."/>
            <person name="Ichikawa N."/>
        </authorList>
    </citation>
    <scope>NUCLEOTIDE SEQUENCE [LARGE SCALE GENOMIC DNA]</scope>
    <source>
        <strain evidence="3 4">NBRC 102222</strain>
    </source>
</reference>
<dbReference type="AlphaFoldDB" id="A0A510XXC6"/>
<name>A0A510XXC6_9GAMM</name>
<organism evidence="3 4">
    <name type="scientific">Pseudoalteromonas espejiana</name>
    <dbReference type="NCBI Taxonomy" id="28107"/>
    <lineage>
        <taxon>Bacteria</taxon>
        <taxon>Pseudomonadati</taxon>
        <taxon>Pseudomonadota</taxon>
        <taxon>Gammaproteobacteria</taxon>
        <taxon>Alteromonadales</taxon>
        <taxon>Pseudoalteromonadaceae</taxon>
        <taxon>Pseudoalteromonas</taxon>
    </lineage>
</organism>
<feature type="domain" description="AB hydrolase-1" evidence="2">
    <location>
        <begin position="14"/>
        <end position="241"/>
    </location>
</feature>
<dbReference type="PRINTS" id="PR00412">
    <property type="entry name" value="EPOXHYDRLASE"/>
</dbReference>
<accession>A0A510XXC6</accession>
<keyword evidence="4" id="KW-1185">Reference proteome</keyword>
<dbReference type="EMBL" id="BJUM01000024">
    <property type="protein sequence ID" value="GEK55704.1"/>
    <property type="molecule type" value="Genomic_DNA"/>
</dbReference>
<evidence type="ECO:0000259" key="2">
    <source>
        <dbReference type="Pfam" id="PF00561"/>
    </source>
</evidence>
<evidence type="ECO:0000313" key="4">
    <source>
        <dbReference type="Proteomes" id="UP000321419"/>
    </source>
</evidence>
<dbReference type="InterPro" id="IPR000639">
    <property type="entry name" value="Epox_hydrolase-like"/>
</dbReference>
<dbReference type="InterPro" id="IPR029058">
    <property type="entry name" value="AB_hydrolase_fold"/>
</dbReference>
<dbReference type="Proteomes" id="UP000321419">
    <property type="component" value="Unassembled WGS sequence"/>
</dbReference>
<dbReference type="PRINTS" id="PR00111">
    <property type="entry name" value="ABHYDROLASE"/>
</dbReference>
<sequence length="255" mass="28548">MQLNYKQYGQGPDVLIIHGLFGSLENLNVIAKPLSEHFKVTNIDLRNHGASFHSDEMNYPAMAADIVELMNFLSIEKAHIIGHSMGGKVAMEVALTHSDKVNKLVVLDIAPVSYPARHTQIINALKEVANSNVADRKQADAIMSEYINELGVRQFLLKSLAKNDKGNFAWRFNLDVLDKKYSTITANVNENNSCLCDTLFIKGNDSDYILPEHRDEITKRFKNTRAKIIHGAGHWLHAQKPLAVNKAINDFLTAL</sequence>
<evidence type="ECO:0000256" key="1">
    <source>
        <dbReference type="ARBA" id="ARBA00022801"/>
    </source>
</evidence>
<proteinExistence type="predicted"/>
<dbReference type="Gene3D" id="3.40.50.1820">
    <property type="entry name" value="alpha/beta hydrolase"/>
    <property type="match status" value="1"/>
</dbReference>
<dbReference type="RefSeq" id="WP_089347738.1">
    <property type="nucleotide sequence ID" value="NZ_BJUM01000024.1"/>
</dbReference>
<dbReference type="InterPro" id="IPR000073">
    <property type="entry name" value="AB_hydrolase_1"/>
</dbReference>
<dbReference type="PANTHER" id="PTHR46118:SF4">
    <property type="entry name" value="PROTEIN ABHD11"/>
    <property type="match status" value="1"/>
</dbReference>
<dbReference type="Pfam" id="PF00561">
    <property type="entry name" value="Abhydrolase_1"/>
    <property type="match status" value="1"/>
</dbReference>
<protein>
    <submittedName>
        <fullName evidence="3">Acyl-CoA esterase</fullName>
    </submittedName>
</protein>
<dbReference type="OrthoDB" id="9808398at2"/>
<dbReference type="SUPFAM" id="SSF53474">
    <property type="entry name" value="alpha/beta-Hydrolases"/>
    <property type="match status" value="1"/>
</dbReference>